<proteinExistence type="predicted"/>
<gene>
    <name evidence="1" type="ORF">DM484_07340</name>
</gene>
<reference evidence="1 2" key="1">
    <citation type="journal article" date="2018" name="Aquat. Microb. Ecol.">
        <title>Gammaproteobacterial methanotrophs dominate.</title>
        <authorList>
            <person name="Rissanen A.J."/>
            <person name="Saarenheimo J."/>
            <person name="Tiirola M."/>
            <person name="Peura S."/>
            <person name="Aalto S.L."/>
            <person name="Karvinen A."/>
            <person name="Nykanen H."/>
        </authorList>
    </citation>
    <scope>NUCLEOTIDE SEQUENCE [LARGE SCALE GENOMIC DNA]</scope>
    <source>
        <strain evidence="1">AMbin10</strain>
    </source>
</reference>
<evidence type="ECO:0000313" key="2">
    <source>
        <dbReference type="Proteomes" id="UP000249396"/>
    </source>
</evidence>
<organism evidence="1 2">
    <name type="scientific">Candidatus Methylumidiphilus alinenensis</name>
    <dbReference type="NCBI Taxonomy" id="2202197"/>
    <lineage>
        <taxon>Bacteria</taxon>
        <taxon>Pseudomonadati</taxon>
        <taxon>Pseudomonadota</taxon>
        <taxon>Gammaproteobacteria</taxon>
        <taxon>Methylococcales</taxon>
        <taxon>Candidatus Methylumidiphilus</taxon>
    </lineage>
</organism>
<accession>A0A2W4RCY7</accession>
<feature type="non-terminal residue" evidence="1">
    <location>
        <position position="77"/>
    </location>
</feature>
<dbReference type="AlphaFoldDB" id="A0A2W4RCY7"/>
<dbReference type="InterPro" id="IPR025354">
    <property type="entry name" value="DUF4258"/>
</dbReference>
<protein>
    <submittedName>
        <fullName evidence="1">DUF4258 domain-containing protein</fullName>
    </submittedName>
</protein>
<dbReference type="Proteomes" id="UP000249396">
    <property type="component" value="Unassembled WGS sequence"/>
</dbReference>
<comment type="caution">
    <text evidence="1">The sequence shown here is derived from an EMBL/GenBank/DDBJ whole genome shotgun (WGS) entry which is preliminary data.</text>
</comment>
<name>A0A2W4RCY7_9GAMM</name>
<evidence type="ECO:0000313" key="1">
    <source>
        <dbReference type="EMBL" id="PZN81921.1"/>
    </source>
</evidence>
<dbReference type="Pfam" id="PF14076">
    <property type="entry name" value="DUF4258"/>
    <property type="match status" value="1"/>
</dbReference>
<dbReference type="EMBL" id="QJPH01000245">
    <property type="protein sequence ID" value="PZN81921.1"/>
    <property type="molecule type" value="Genomic_DNA"/>
</dbReference>
<sequence>MDSLRFNRPIQITRHAKERMKERGISDDLLFDLIETGTAKHKDETRLWLFKHYPEREDNLICAAAVLEDCIVVKTVM</sequence>